<dbReference type="Pfam" id="PF21694">
    <property type="entry name" value="DNA_pol3_delta_C"/>
    <property type="match status" value="1"/>
</dbReference>
<dbReference type="InterPro" id="IPR010372">
    <property type="entry name" value="DNA_pol3_delta_N"/>
</dbReference>
<dbReference type="RefSeq" id="WP_204698489.1">
    <property type="nucleotide sequence ID" value="NZ_JAFBEC010000008.1"/>
</dbReference>
<dbReference type="Gene3D" id="3.40.50.300">
    <property type="entry name" value="P-loop containing nucleotide triphosphate hydrolases"/>
    <property type="match status" value="1"/>
</dbReference>
<keyword evidence="6" id="KW-0239">DNA-directed DNA polymerase</keyword>
<dbReference type="SUPFAM" id="SSF48019">
    <property type="entry name" value="post-AAA+ oligomerization domain-like"/>
    <property type="match status" value="1"/>
</dbReference>
<evidence type="ECO:0000259" key="10">
    <source>
        <dbReference type="Pfam" id="PF21694"/>
    </source>
</evidence>
<dbReference type="InterPro" id="IPR008921">
    <property type="entry name" value="DNA_pol3_clamp-load_cplx_C"/>
</dbReference>
<dbReference type="Proteomes" id="UP000741863">
    <property type="component" value="Unassembled WGS sequence"/>
</dbReference>
<keyword evidence="3 11" id="KW-0808">Transferase</keyword>
<comment type="catalytic activity">
    <reaction evidence="8">
        <text>DNA(n) + a 2'-deoxyribonucleoside 5'-triphosphate = DNA(n+1) + diphosphate</text>
        <dbReference type="Rhea" id="RHEA:22508"/>
        <dbReference type="Rhea" id="RHEA-COMP:17339"/>
        <dbReference type="Rhea" id="RHEA-COMP:17340"/>
        <dbReference type="ChEBI" id="CHEBI:33019"/>
        <dbReference type="ChEBI" id="CHEBI:61560"/>
        <dbReference type="ChEBI" id="CHEBI:173112"/>
        <dbReference type="EC" id="2.7.7.7"/>
    </reaction>
</comment>
<evidence type="ECO:0000256" key="7">
    <source>
        <dbReference type="ARBA" id="ARBA00034754"/>
    </source>
</evidence>
<proteinExistence type="inferred from homology"/>
<evidence type="ECO:0000256" key="5">
    <source>
        <dbReference type="ARBA" id="ARBA00022705"/>
    </source>
</evidence>
<dbReference type="EMBL" id="JAFBEC010000008">
    <property type="protein sequence ID" value="MBM7633777.1"/>
    <property type="molecule type" value="Genomic_DNA"/>
</dbReference>
<dbReference type="Pfam" id="PF06144">
    <property type="entry name" value="DNA_pol3_delta"/>
    <property type="match status" value="1"/>
</dbReference>
<gene>
    <name evidence="11" type="ORF">JOD17_002873</name>
</gene>
<reference evidence="11 12" key="1">
    <citation type="submission" date="2021-01" db="EMBL/GenBank/DDBJ databases">
        <title>Genomic Encyclopedia of Type Strains, Phase IV (KMG-IV): sequencing the most valuable type-strain genomes for metagenomic binning, comparative biology and taxonomic classification.</title>
        <authorList>
            <person name="Goeker M."/>
        </authorList>
    </citation>
    <scope>NUCLEOTIDE SEQUENCE [LARGE SCALE GENOMIC DNA]</scope>
    <source>
        <strain evidence="11 12">DSM 25540</strain>
    </source>
</reference>
<evidence type="ECO:0000256" key="6">
    <source>
        <dbReference type="ARBA" id="ARBA00022932"/>
    </source>
</evidence>
<evidence type="ECO:0000256" key="4">
    <source>
        <dbReference type="ARBA" id="ARBA00022695"/>
    </source>
</evidence>
<dbReference type="GO" id="GO:0003887">
    <property type="term" value="F:DNA-directed DNA polymerase activity"/>
    <property type="evidence" value="ECO:0007669"/>
    <property type="project" value="UniProtKB-EC"/>
</dbReference>
<dbReference type="InterPro" id="IPR048466">
    <property type="entry name" value="DNA_pol3_delta-like_C"/>
</dbReference>
<evidence type="ECO:0000256" key="8">
    <source>
        <dbReference type="ARBA" id="ARBA00049244"/>
    </source>
</evidence>
<accession>A0ABS2PET6</accession>
<feature type="domain" description="DNA polymerase III delta subunit-like C-terminal" evidence="10">
    <location>
        <begin position="219"/>
        <end position="338"/>
    </location>
</feature>
<comment type="caution">
    <text evidence="11">The sequence shown here is derived from an EMBL/GenBank/DDBJ whole genome shotgun (WGS) entry which is preliminary data.</text>
</comment>
<keyword evidence="12" id="KW-1185">Reference proteome</keyword>
<evidence type="ECO:0000259" key="9">
    <source>
        <dbReference type="Pfam" id="PF06144"/>
    </source>
</evidence>
<dbReference type="PANTHER" id="PTHR34388:SF1">
    <property type="entry name" value="DNA POLYMERASE III SUBUNIT DELTA"/>
    <property type="match status" value="1"/>
</dbReference>
<evidence type="ECO:0000256" key="1">
    <source>
        <dbReference type="ARBA" id="ARBA00012417"/>
    </source>
</evidence>
<dbReference type="EC" id="2.7.7.7" evidence="1"/>
<organism evidence="11 12">
    <name type="scientific">Geomicrobium sediminis</name>
    <dbReference type="NCBI Taxonomy" id="1347788"/>
    <lineage>
        <taxon>Bacteria</taxon>
        <taxon>Bacillati</taxon>
        <taxon>Bacillota</taxon>
        <taxon>Bacilli</taxon>
        <taxon>Bacillales</taxon>
        <taxon>Geomicrobium</taxon>
    </lineage>
</organism>
<comment type="similarity">
    <text evidence="7">Belongs to the DNA polymerase HolA subunit family.</text>
</comment>
<feature type="domain" description="DNA polymerase III delta N-terminal" evidence="9">
    <location>
        <begin position="20"/>
        <end position="146"/>
    </location>
</feature>
<dbReference type="InterPro" id="IPR005790">
    <property type="entry name" value="DNA_polIII_delta"/>
</dbReference>
<dbReference type="PANTHER" id="PTHR34388">
    <property type="entry name" value="DNA POLYMERASE III SUBUNIT DELTA"/>
    <property type="match status" value="1"/>
</dbReference>
<evidence type="ECO:0000256" key="3">
    <source>
        <dbReference type="ARBA" id="ARBA00022679"/>
    </source>
</evidence>
<dbReference type="SUPFAM" id="SSF52540">
    <property type="entry name" value="P-loop containing nucleoside triphosphate hydrolases"/>
    <property type="match status" value="1"/>
</dbReference>
<dbReference type="NCBIfam" id="TIGR01128">
    <property type="entry name" value="holA"/>
    <property type="match status" value="1"/>
</dbReference>
<evidence type="ECO:0000313" key="12">
    <source>
        <dbReference type="Proteomes" id="UP000741863"/>
    </source>
</evidence>
<dbReference type="InterPro" id="IPR027417">
    <property type="entry name" value="P-loop_NTPase"/>
</dbReference>
<sequence>MTSYIEAKKDINRGKLSRVYLIYGMETYMIDDLTQSIVKQVLREDDAEFNLSQYDLRDTAIQVGLEDIETPSFFGTEKVIVMKHAFLLTGQKRKDSAEHDLRQFERYLDKENQENDYVIFTVEAEKLDERKKIVKKLKKHATVVQAAPLAGTELERFVNSQAKQYDVTFLDEAITLFLEVTTPDLQARKTEIEKLALYVGPGGTITKDTVNELVSKSLEDNVFTLIDAISSGQAERALMMYQDLVFQGEEPIKLVALIGRQIRMMSLIIDMEERGYSQQKMAQGLGVPPFVVGKIRKKTTGLNPRALHEALSTLAEVDYKMKTGYADKETAMVTYIARLSQQLHEA</sequence>
<keyword evidence="4 11" id="KW-0548">Nucleotidyltransferase</keyword>
<evidence type="ECO:0000313" key="11">
    <source>
        <dbReference type="EMBL" id="MBM7633777.1"/>
    </source>
</evidence>
<dbReference type="Gene3D" id="1.20.272.10">
    <property type="match status" value="1"/>
</dbReference>
<dbReference type="Gene3D" id="1.10.8.60">
    <property type="match status" value="1"/>
</dbReference>
<keyword evidence="5" id="KW-0235">DNA replication</keyword>
<evidence type="ECO:0000256" key="2">
    <source>
        <dbReference type="ARBA" id="ARBA00017703"/>
    </source>
</evidence>
<protein>
    <recommendedName>
        <fullName evidence="2">DNA polymerase III subunit delta</fullName>
        <ecNumber evidence="1">2.7.7.7</ecNumber>
    </recommendedName>
</protein>
<name>A0ABS2PET6_9BACL</name>